<proteinExistence type="predicted"/>
<dbReference type="Proteomes" id="UP000265520">
    <property type="component" value="Unassembled WGS sequence"/>
</dbReference>
<reference evidence="2 3" key="1">
    <citation type="journal article" date="2018" name="Front. Plant Sci.">
        <title>Red Clover (Trifolium pratense) and Zigzag Clover (T. medium) - A Picture of Genomic Similarities and Differences.</title>
        <authorList>
            <person name="Dluhosova J."/>
            <person name="Istvanek J."/>
            <person name="Nedelnik J."/>
            <person name="Repkova J."/>
        </authorList>
    </citation>
    <scope>NUCLEOTIDE SEQUENCE [LARGE SCALE GENOMIC DNA]</scope>
    <source>
        <strain evidence="3">cv. 10/8</strain>
        <tissue evidence="2">Leaf</tissue>
    </source>
</reference>
<dbReference type="EMBL" id="LXQA010016565">
    <property type="protein sequence ID" value="MCH89638.1"/>
    <property type="molecule type" value="Genomic_DNA"/>
</dbReference>
<evidence type="ECO:0000313" key="2">
    <source>
        <dbReference type="EMBL" id="MCH89638.1"/>
    </source>
</evidence>
<evidence type="ECO:0008006" key="4">
    <source>
        <dbReference type="Google" id="ProtNLM"/>
    </source>
</evidence>
<dbReference type="AlphaFoldDB" id="A0A392MSL1"/>
<evidence type="ECO:0000256" key="1">
    <source>
        <dbReference type="SAM" id="MobiDB-lite"/>
    </source>
</evidence>
<feature type="region of interest" description="Disordered" evidence="1">
    <location>
        <begin position="186"/>
        <end position="209"/>
    </location>
</feature>
<sequence>MTIDAAAGGALMDKPFTEAYQLIENMAQNHYQWGSERTPVEKSQPKGGMYEVSSLDHMNAKVEALTQKLDNLTVNPAATIAVVTPNCEICGISGHVAANCQLLATPTIPPGFHNQKGAPVGPVAPQKSNLELMMENFVSAQTQQNKEFINQNIHTNELIKQLANKIDSIATHSKMLETQISQVAQQQAAKASPAGTFPSQPQPNPKGHVNAITLRSGIELKDPVAQR</sequence>
<comment type="caution">
    <text evidence="2">The sequence shown here is derived from an EMBL/GenBank/DDBJ whole genome shotgun (WGS) entry which is preliminary data.</text>
</comment>
<gene>
    <name evidence="2" type="ORF">A2U01_0010538</name>
</gene>
<feature type="non-terminal residue" evidence="2">
    <location>
        <position position="227"/>
    </location>
</feature>
<name>A0A392MSL1_9FABA</name>
<organism evidence="2 3">
    <name type="scientific">Trifolium medium</name>
    <dbReference type="NCBI Taxonomy" id="97028"/>
    <lineage>
        <taxon>Eukaryota</taxon>
        <taxon>Viridiplantae</taxon>
        <taxon>Streptophyta</taxon>
        <taxon>Embryophyta</taxon>
        <taxon>Tracheophyta</taxon>
        <taxon>Spermatophyta</taxon>
        <taxon>Magnoliopsida</taxon>
        <taxon>eudicotyledons</taxon>
        <taxon>Gunneridae</taxon>
        <taxon>Pentapetalae</taxon>
        <taxon>rosids</taxon>
        <taxon>fabids</taxon>
        <taxon>Fabales</taxon>
        <taxon>Fabaceae</taxon>
        <taxon>Papilionoideae</taxon>
        <taxon>50 kb inversion clade</taxon>
        <taxon>NPAAA clade</taxon>
        <taxon>Hologalegina</taxon>
        <taxon>IRL clade</taxon>
        <taxon>Trifolieae</taxon>
        <taxon>Trifolium</taxon>
    </lineage>
</organism>
<accession>A0A392MSL1</accession>
<evidence type="ECO:0000313" key="3">
    <source>
        <dbReference type="Proteomes" id="UP000265520"/>
    </source>
</evidence>
<keyword evidence="3" id="KW-1185">Reference proteome</keyword>
<protein>
    <recommendedName>
        <fullName evidence="4">CCHC-type domain-containing protein</fullName>
    </recommendedName>
</protein>